<evidence type="ECO:0000256" key="1">
    <source>
        <dbReference type="SAM" id="MobiDB-lite"/>
    </source>
</evidence>
<evidence type="ECO:0000313" key="2">
    <source>
        <dbReference type="EMBL" id="PIO67108.1"/>
    </source>
</evidence>
<sequence>MGRKRPHEQEDGSVLKPKKVKLEISSDLNEEFEQVVEHNDASYEKKPKKKDKKKLDRYEDAEQYTEETTEAHPRKEYRRKARGMNLSRVKEILDFEEAKNMILTNPNCGLKVSSINS</sequence>
<dbReference type="AlphaFoldDB" id="A0A2G9UA70"/>
<protein>
    <submittedName>
        <fullName evidence="2">Uncharacterized protein</fullName>
    </submittedName>
</protein>
<feature type="compositionally biased region" description="Basic and acidic residues" evidence="1">
    <location>
        <begin position="35"/>
        <end position="45"/>
    </location>
</feature>
<evidence type="ECO:0000313" key="3">
    <source>
        <dbReference type="Proteomes" id="UP000230423"/>
    </source>
</evidence>
<dbReference type="OrthoDB" id="10250504at2759"/>
<name>A0A2G9UA70_TELCI</name>
<dbReference type="Proteomes" id="UP000230423">
    <property type="component" value="Unassembled WGS sequence"/>
</dbReference>
<organism evidence="2 3">
    <name type="scientific">Teladorsagia circumcincta</name>
    <name type="common">Brown stomach worm</name>
    <name type="synonym">Ostertagia circumcincta</name>
    <dbReference type="NCBI Taxonomy" id="45464"/>
    <lineage>
        <taxon>Eukaryota</taxon>
        <taxon>Metazoa</taxon>
        <taxon>Ecdysozoa</taxon>
        <taxon>Nematoda</taxon>
        <taxon>Chromadorea</taxon>
        <taxon>Rhabditida</taxon>
        <taxon>Rhabditina</taxon>
        <taxon>Rhabditomorpha</taxon>
        <taxon>Strongyloidea</taxon>
        <taxon>Trichostrongylidae</taxon>
        <taxon>Teladorsagia</taxon>
    </lineage>
</organism>
<gene>
    <name evidence="2" type="ORF">TELCIR_11157</name>
</gene>
<proteinExistence type="predicted"/>
<dbReference type="EMBL" id="KZ347808">
    <property type="protein sequence ID" value="PIO67108.1"/>
    <property type="molecule type" value="Genomic_DNA"/>
</dbReference>
<accession>A0A2G9UA70</accession>
<feature type="region of interest" description="Disordered" evidence="1">
    <location>
        <begin position="33"/>
        <end position="79"/>
    </location>
</feature>
<keyword evidence="3" id="KW-1185">Reference proteome</keyword>
<reference evidence="2 3" key="1">
    <citation type="submission" date="2015-09" db="EMBL/GenBank/DDBJ databases">
        <title>Draft genome of the parasitic nematode Teladorsagia circumcincta isolate WARC Sus (inbred).</title>
        <authorList>
            <person name="Mitreva M."/>
        </authorList>
    </citation>
    <scope>NUCLEOTIDE SEQUENCE [LARGE SCALE GENOMIC DNA]</scope>
    <source>
        <strain evidence="2 3">S</strain>
    </source>
</reference>